<evidence type="ECO:0000259" key="1">
    <source>
        <dbReference type="Pfam" id="PF01261"/>
    </source>
</evidence>
<dbReference type="OrthoDB" id="5360893at2759"/>
<reference evidence="2 3" key="1">
    <citation type="submission" date="2019-07" db="EMBL/GenBank/DDBJ databases">
        <title>Genome assembly of two rare yeast pathogens: Diutina rugosa and Trichomonascus ciferrii.</title>
        <authorList>
            <person name="Mixao V."/>
            <person name="Saus E."/>
            <person name="Hansen A."/>
            <person name="Lass-Flor C."/>
            <person name="Gabaldon T."/>
        </authorList>
    </citation>
    <scope>NUCLEOTIDE SEQUENCE [LARGE SCALE GENOMIC DNA]</scope>
    <source>
        <strain evidence="2 3">CBS 613</strain>
    </source>
</reference>
<comment type="caution">
    <text evidence="2">The sequence shown here is derived from an EMBL/GenBank/DDBJ whole genome shotgun (WGS) entry which is preliminary data.</text>
</comment>
<dbReference type="Proteomes" id="UP000449547">
    <property type="component" value="Unassembled WGS sequence"/>
</dbReference>
<dbReference type="VEuPathDB" id="FungiDB:DIURU_003761"/>
<organism evidence="2 3">
    <name type="scientific">Diutina rugosa</name>
    <name type="common">Yeast</name>
    <name type="synonym">Candida rugosa</name>
    <dbReference type="NCBI Taxonomy" id="5481"/>
    <lineage>
        <taxon>Eukaryota</taxon>
        <taxon>Fungi</taxon>
        <taxon>Dikarya</taxon>
        <taxon>Ascomycota</taxon>
        <taxon>Saccharomycotina</taxon>
        <taxon>Pichiomycetes</taxon>
        <taxon>Debaryomycetaceae</taxon>
        <taxon>Diutina</taxon>
    </lineage>
</organism>
<gene>
    <name evidence="2" type="ORF">DIURU_003761</name>
</gene>
<dbReference type="RefSeq" id="XP_034011451.1">
    <property type="nucleotide sequence ID" value="XM_034156559.1"/>
</dbReference>
<dbReference type="InterPro" id="IPR036237">
    <property type="entry name" value="Xyl_isomerase-like_sf"/>
</dbReference>
<dbReference type="OMA" id="YNIRIAY"/>
<evidence type="ECO:0000313" key="2">
    <source>
        <dbReference type="EMBL" id="KAA8900525.1"/>
    </source>
</evidence>
<keyword evidence="3" id="KW-1185">Reference proteome</keyword>
<accession>A0A642UK27</accession>
<proteinExistence type="predicted"/>
<protein>
    <recommendedName>
        <fullName evidence="1">Xylose isomerase-like TIM barrel domain-containing protein</fullName>
    </recommendedName>
</protein>
<dbReference type="InterPro" id="IPR013022">
    <property type="entry name" value="Xyl_isomerase-like_TIM-brl"/>
</dbReference>
<evidence type="ECO:0000313" key="3">
    <source>
        <dbReference type="Proteomes" id="UP000449547"/>
    </source>
</evidence>
<dbReference type="Pfam" id="PF01261">
    <property type="entry name" value="AP_endonuc_2"/>
    <property type="match status" value="1"/>
</dbReference>
<dbReference type="AlphaFoldDB" id="A0A642UK27"/>
<dbReference type="InterPro" id="IPR050312">
    <property type="entry name" value="IolE/XylAMocC-like"/>
</dbReference>
<name>A0A642UK27_DIURU</name>
<dbReference type="PANTHER" id="PTHR12110:SF21">
    <property type="entry name" value="XYLOSE ISOMERASE-LIKE TIM BARREL DOMAIN-CONTAINING PROTEIN"/>
    <property type="match status" value="1"/>
</dbReference>
<dbReference type="PANTHER" id="PTHR12110">
    <property type="entry name" value="HYDROXYPYRUVATE ISOMERASE"/>
    <property type="match status" value="1"/>
</dbReference>
<feature type="domain" description="Xylose isomerase-like TIM barrel" evidence="1">
    <location>
        <begin position="55"/>
        <end position="297"/>
    </location>
</feature>
<dbReference type="Gene3D" id="3.20.20.150">
    <property type="entry name" value="Divalent-metal-dependent TIM barrel enzymes"/>
    <property type="match status" value="1"/>
</dbReference>
<dbReference type="EMBL" id="SWFT01000110">
    <property type="protein sequence ID" value="KAA8900525.1"/>
    <property type="molecule type" value="Genomic_DNA"/>
</dbReference>
<dbReference type="SUPFAM" id="SSF51658">
    <property type="entry name" value="Xylose isomerase-like"/>
    <property type="match status" value="1"/>
</dbReference>
<sequence length="451" mass="51633">MFRLPRVCAQMAIRHSSSASGRTRKFDRMIQELKIKPSIATVCFSGNLWEKLLSIHNAGFQGVELTPSDVAEIEYLPDIYDYCVDLDLKVTALQPFRDLGGWNCNEEFYAKIDELKKFFIIMNQLCTNMLIIGANTLPHPSDDMNIIVDQFRTASRLAANRGIKLAYESVSWATNVHTLEKLCEIVEKVDEPNFGICIDSFHINMHRPTIEKLNILKEKLFSVQLCDAPNLKLTDLAYFAKHYRVLPFQGNFPSLIEDLKVVHDTGYDGYLTLEIFNQTMVDSHKNRAVAEDAMRSLIYLQGSYSDRYLNTNYFPPVKVDAISLGHSYGSAGSIRLYDMKNLAIVTQQVDDLRTNMINMSYENRMDNQEIVLSNQAHSSSYITQAIVEVQDMFQYNRLVLFLRTCFKMDPIPHPLNRYNDINLPRTQAFGYESGGLTVVINVINYDLNSFN</sequence>
<dbReference type="GeneID" id="54782412"/>